<keyword evidence="7" id="KW-1185">Reference proteome</keyword>
<dbReference type="AlphaFoldDB" id="A0A6G1JVF7"/>
<evidence type="ECO:0000256" key="1">
    <source>
        <dbReference type="ARBA" id="ARBA00021175"/>
    </source>
</evidence>
<proteinExistence type="predicted"/>
<dbReference type="SUPFAM" id="SSF48484">
    <property type="entry name" value="Lipoxigenase"/>
    <property type="match status" value="1"/>
</dbReference>
<gene>
    <name evidence="6" type="ORF">K504DRAFT_473413</name>
</gene>
<dbReference type="Gene3D" id="1.20.245.10">
    <property type="entry name" value="Lipoxygenase-1, Domain 5"/>
    <property type="match status" value="1"/>
</dbReference>
<evidence type="ECO:0000313" key="6">
    <source>
        <dbReference type="EMBL" id="KAF2704147.1"/>
    </source>
</evidence>
<organism evidence="6 7">
    <name type="scientific">Pleomassaria siparia CBS 279.74</name>
    <dbReference type="NCBI Taxonomy" id="1314801"/>
    <lineage>
        <taxon>Eukaryota</taxon>
        <taxon>Fungi</taxon>
        <taxon>Dikarya</taxon>
        <taxon>Ascomycota</taxon>
        <taxon>Pezizomycotina</taxon>
        <taxon>Dothideomycetes</taxon>
        <taxon>Pleosporomycetidae</taxon>
        <taxon>Pleosporales</taxon>
        <taxon>Pleomassariaceae</taxon>
        <taxon>Pleomassaria</taxon>
    </lineage>
</organism>
<dbReference type="InterPro" id="IPR013819">
    <property type="entry name" value="LipOase_C"/>
</dbReference>
<dbReference type="GO" id="GO:0043651">
    <property type="term" value="P:linoleic acid metabolic process"/>
    <property type="evidence" value="ECO:0007669"/>
    <property type="project" value="UniProtKB-ARBA"/>
</dbReference>
<keyword evidence="2" id="KW-0479">Metal-binding</keyword>
<evidence type="ECO:0000259" key="5">
    <source>
        <dbReference type="Pfam" id="PF00305"/>
    </source>
</evidence>
<accession>A0A6G1JVF7</accession>
<keyword evidence="4" id="KW-0560">Oxidoreductase</keyword>
<protein>
    <recommendedName>
        <fullName evidence="1">Manganese lipoxygenase</fullName>
    </recommendedName>
</protein>
<sequence>MTTTHIPTPQSSIQDYSTDVAGEVIPFDSQGYLGFSHLHMAQLTRLNQAGGLNTLDDYAKLYNDQWKSSAPKGPYPGILTNYTHDLTFSMAQLSSNPYRIVRVAKDVLLPFAVPNAKSISTLSLAALQSAGRLFLTDFLEQKTQPKTPGRYAAAYFLPLAIKPNVDGAEDLIYTPEDETNDWLLAKLMFNQNSIMYLAAIRTLNEEHPVMAILNRLVKDAWALGPIAVYRLLFEGGPMEQLFASNGLVHSRRLYSGTFQANYFKTNVARHGLIDSKFGPKPKIFPFYEDASVIYDATRVFMADLVDSYYTSAKMLEKDVDLQAWTEGGRASSDHRLSLCAAKEQGHAHRYSDPRGAFGIHRKWHPRHKSPPPSALSSILHFSPFSLYSPIPTTRNISFIMPYMPQVPAAIGQISLVVTFNRPSFADSDENITHMFDDRTLLGKTNSKVGHAEKVFREKMQMFSRVVRGRTFDGKGLSQGMPFLWTTLDPNTASYCLTIQGRPSCTTEQCQCGRLRWW</sequence>
<reference evidence="6" key="1">
    <citation type="journal article" date="2020" name="Stud. Mycol.">
        <title>101 Dothideomycetes genomes: a test case for predicting lifestyles and emergence of pathogens.</title>
        <authorList>
            <person name="Haridas S."/>
            <person name="Albert R."/>
            <person name="Binder M."/>
            <person name="Bloem J."/>
            <person name="Labutti K."/>
            <person name="Salamov A."/>
            <person name="Andreopoulos B."/>
            <person name="Baker S."/>
            <person name="Barry K."/>
            <person name="Bills G."/>
            <person name="Bluhm B."/>
            <person name="Cannon C."/>
            <person name="Castanera R."/>
            <person name="Culley D."/>
            <person name="Daum C."/>
            <person name="Ezra D."/>
            <person name="Gonzalez J."/>
            <person name="Henrissat B."/>
            <person name="Kuo A."/>
            <person name="Liang C."/>
            <person name="Lipzen A."/>
            <person name="Lutzoni F."/>
            <person name="Magnuson J."/>
            <person name="Mondo S."/>
            <person name="Nolan M."/>
            <person name="Ohm R."/>
            <person name="Pangilinan J."/>
            <person name="Park H.-J."/>
            <person name="Ramirez L."/>
            <person name="Alfaro M."/>
            <person name="Sun H."/>
            <person name="Tritt A."/>
            <person name="Yoshinaga Y."/>
            <person name="Zwiers L.-H."/>
            <person name="Turgeon B."/>
            <person name="Goodwin S."/>
            <person name="Spatafora J."/>
            <person name="Crous P."/>
            <person name="Grigoriev I."/>
        </authorList>
    </citation>
    <scope>NUCLEOTIDE SEQUENCE</scope>
    <source>
        <strain evidence="6">CBS 279.74</strain>
    </source>
</reference>
<evidence type="ECO:0000256" key="2">
    <source>
        <dbReference type="ARBA" id="ARBA00022723"/>
    </source>
</evidence>
<dbReference type="GO" id="GO:0050584">
    <property type="term" value="F:linoleate 11-lipoxygenase activity"/>
    <property type="evidence" value="ECO:0007669"/>
    <property type="project" value="UniProtKB-ARBA"/>
</dbReference>
<feature type="domain" description="Lipoxygenase" evidence="5">
    <location>
        <begin position="197"/>
        <end position="326"/>
    </location>
</feature>
<dbReference type="Pfam" id="PF00305">
    <property type="entry name" value="Lipoxygenase"/>
    <property type="match status" value="1"/>
</dbReference>
<evidence type="ECO:0000313" key="7">
    <source>
        <dbReference type="Proteomes" id="UP000799428"/>
    </source>
</evidence>
<dbReference type="GO" id="GO:0046872">
    <property type="term" value="F:metal ion binding"/>
    <property type="evidence" value="ECO:0007669"/>
    <property type="project" value="UniProtKB-KW"/>
</dbReference>
<dbReference type="InterPro" id="IPR036226">
    <property type="entry name" value="LipOase_C_sf"/>
</dbReference>
<keyword evidence="3" id="KW-0223">Dioxygenase</keyword>
<evidence type="ECO:0000256" key="3">
    <source>
        <dbReference type="ARBA" id="ARBA00022964"/>
    </source>
</evidence>
<dbReference type="InterPro" id="IPR000907">
    <property type="entry name" value="LipOase"/>
</dbReference>
<dbReference type="PANTHER" id="PTHR11771">
    <property type="entry name" value="LIPOXYGENASE"/>
    <property type="match status" value="1"/>
</dbReference>
<name>A0A6G1JVF7_9PLEO</name>
<dbReference type="OrthoDB" id="407298at2759"/>
<evidence type="ECO:0000256" key="4">
    <source>
        <dbReference type="ARBA" id="ARBA00023002"/>
    </source>
</evidence>
<dbReference type="EMBL" id="MU005783">
    <property type="protein sequence ID" value="KAF2704147.1"/>
    <property type="molecule type" value="Genomic_DNA"/>
</dbReference>
<dbReference type="GO" id="GO:0034440">
    <property type="term" value="P:lipid oxidation"/>
    <property type="evidence" value="ECO:0007669"/>
    <property type="project" value="InterPro"/>
</dbReference>
<dbReference type="Proteomes" id="UP000799428">
    <property type="component" value="Unassembled WGS sequence"/>
</dbReference>